<reference evidence="2 3" key="1">
    <citation type="submission" date="2024-04" db="EMBL/GenBank/DDBJ databases">
        <title>genome sequences of Mucor flavus KT1a and Helicostylum pulchrum KT1b strains isolated from the surface of a dry-aged beef.</title>
        <authorList>
            <person name="Toyotome T."/>
            <person name="Hosono M."/>
            <person name="Torimaru M."/>
            <person name="Fukuda K."/>
            <person name="Mikami N."/>
        </authorList>
    </citation>
    <scope>NUCLEOTIDE SEQUENCE [LARGE SCALE GENOMIC DNA]</scope>
    <source>
        <strain evidence="2 3">KT1a</strain>
    </source>
</reference>
<protein>
    <submittedName>
        <fullName evidence="2">Uncharacterized protein</fullName>
    </submittedName>
</protein>
<dbReference type="Proteomes" id="UP001473302">
    <property type="component" value="Unassembled WGS sequence"/>
</dbReference>
<comment type="caution">
    <text evidence="2">The sequence shown here is derived from an EMBL/GenBank/DDBJ whole genome shotgun (WGS) entry which is preliminary data.</text>
</comment>
<dbReference type="EMBL" id="BAABUK010000016">
    <property type="protein sequence ID" value="GAA5813282.1"/>
    <property type="molecule type" value="Genomic_DNA"/>
</dbReference>
<feature type="transmembrane region" description="Helical" evidence="1">
    <location>
        <begin position="6"/>
        <end position="25"/>
    </location>
</feature>
<sequence>MNTSYSTFYLAIFIVALIMMVLVVPSSKKTCQFIKDTHASSSVCKNYCDESGYWLRECGGKGICICKNKTTPKKYTAQKKE</sequence>
<evidence type="ECO:0000313" key="3">
    <source>
        <dbReference type="Proteomes" id="UP001473302"/>
    </source>
</evidence>
<keyword evidence="3" id="KW-1185">Reference proteome</keyword>
<evidence type="ECO:0000313" key="2">
    <source>
        <dbReference type="EMBL" id="GAA5813282.1"/>
    </source>
</evidence>
<gene>
    <name evidence="2" type="ORF">MFLAVUS_006757</name>
</gene>
<keyword evidence="1" id="KW-0472">Membrane</keyword>
<keyword evidence="1" id="KW-0812">Transmembrane</keyword>
<proteinExistence type="predicted"/>
<accession>A0ABP9Z2G2</accession>
<name>A0ABP9Z2G2_9FUNG</name>
<evidence type="ECO:0000256" key="1">
    <source>
        <dbReference type="SAM" id="Phobius"/>
    </source>
</evidence>
<keyword evidence="1" id="KW-1133">Transmembrane helix</keyword>
<organism evidence="2 3">
    <name type="scientific">Mucor flavus</name>
    <dbReference type="NCBI Taxonomy" id="439312"/>
    <lineage>
        <taxon>Eukaryota</taxon>
        <taxon>Fungi</taxon>
        <taxon>Fungi incertae sedis</taxon>
        <taxon>Mucoromycota</taxon>
        <taxon>Mucoromycotina</taxon>
        <taxon>Mucoromycetes</taxon>
        <taxon>Mucorales</taxon>
        <taxon>Mucorineae</taxon>
        <taxon>Mucoraceae</taxon>
        <taxon>Mucor</taxon>
    </lineage>
</organism>